<reference evidence="3 4" key="2">
    <citation type="journal article" date="2012" name="PLoS Pathog.">
        <title>Diverse lifestyles and strategies of plant pathogenesis encoded in the genomes of eighteen Dothideomycetes fungi.</title>
        <authorList>
            <person name="Ohm R.A."/>
            <person name="Feau N."/>
            <person name="Henrissat B."/>
            <person name="Schoch C.L."/>
            <person name="Horwitz B.A."/>
            <person name="Barry K.W."/>
            <person name="Condon B.J."/>
            <person name="Copeland A.C."/>
            <person name="Dhillon B."/>
            <person name="Glaser F."/>
            <person name="Hesse C.N."/>
            <person name="Kosti I."/>
            <person name="LaButti K."/>
            <person name="Lindquist E.A."/>
            <person name="Lucas S."/>
            <person name="Salamov A.A."/>
            <person name="Bradshaw R.E."/>
            <person name="Ciuffetti L."/>
            <person name="Hamelin R.C."/>
            <person name="Kema G.H.J."/>
            <person name="Lawrence C."/>
            <person name="Scott J.A."/>
            <person name="Spatafora J.W."/>
            <person name="Turgeon B.G."/>
            <person name="de Wit P.J.G.M."/>
            <person name="Zhong S."/>
            <person name="Goodwin S.B."/>
            <person name="Grigoriev I.V."/>
        </authorList>
    </citation>
    <scope>NUCLEOTIDE SEQUENCE [LARGE SCALE GENOMIC DNA]</scope>
    <source>
        <strain evidence="4">NZE10 / CBS 128990</strain>
    </source>
</reference>
<feature type="compositionally biased region" description="Basic residues" evidence="2">
    <location>
        <begin position="1"/>
        <end position="12"/>
    </location>
</feature>
<keyword evidence="4" id="KW-1185">Reference proteome</keyword>
<dbReference type="OrthoDB" id="3644217at2759"/>
<name>N1PQC3_DOTSN</name>
<organism evidence="3 4">
    <name type="scientific">Dothistroma septosporum (strain NZE10 / CBS 128990)</name>
    <name type="common">Red band needle blight fungus</name>
    <name type="synonym">Mycosphaerella pini</name>
    <dbReference type="NCBI Taxonomy" id="675120"/>
    <lineage>
        <taxon>Eukaryota</taxon>
        <taxon>Fungi</taxon>
        <taxon>Dikarya</taxon>
        <taxon>Ascomycota</taxon>
        <taxon>Pezizomycotina</taxon>
        <taxon>Dothideomycetes</taxon>
        <taxon>Dothideomycetidae</taxon>
        <taxon>Mycosphaerellales</taxon>
        <taxon>Mycosphaerellaceae</taxon>
        <taxon>Dothistroma</taxon>
    </lineage>
</organism>
<feature type="coiled-coil region" evidence="1">
    <location>
        <begin position="212"/>
        <end position="303"/>
    </location>
</feature>
<evidence type="ECO:0000256" key="1">
    <source>
        <dbReference type="SAM" id="Coils"/>
    </source>
</evidence>
<dbReference type="OMA" id="TIKSTHH"/>
<evidence type="ECO:0000313" key="4">
    <source>
        <dbReference type="Proteomes" id="UP000016933"/>
    </source>
</evidence>
<dbReference type="Proteomes" id="UP000016933">
    <property type="component" value="Unassembled WGS sequence"/>
</dbReference>
<dbReference type="AlphaFoldDB" id="N1PQC3"/>
<protein>
    <submittedName>
        <fullName evidence="3">Uncharacterized protein</fullName>
    </submittedName>
</protein>
<keyword evidence="1" id="KW-0175">Coiled coil</keyword>
<proteinExistence type="predicted"/>
<evidence type="ECO:0000313" key="3">
    <source>
        <dbReference type="EMBL" id="EME44609.1"/>
    </source>
</evidence>
<feature type="region of interest" description="Disordered" evidence="2">
    <location>
        <begin position="1"/>
        <end position="61"/>
    </location>
</feature>
<sequence length="309" mass="35492">MSPTKRTTRRRAPAVTAAKPAATTIKSTHHEAKKQAKTVNVNAMFDPMKPRPKQRKEHDRRDVLKPAGIKKSPSRGIFKPFRRNKDEDLVSQLFDPDYFINCRKPRQVSPELPIEGFANLTTRYLEAQNDHLQDVHERHARSLAARRYGLPSSEDPEADGERPWIPRDEDIEAIDAQIVKLEMPLEDDIIQVQWREPNGAGTVRPQRLGDLIEKLTQRIAQRTVQIKELETERRKVAKEIEVLKADVQGESADTMKVSEKFEVQMQALQDEIGQLEKSTKAELEKLKREERAATKKLNDTLKEVMDTLL</sequence>
<evidence type="ECO:0000256" key="2">
    <source>
        <dbReference type="SAM" id="MobiDB-lite"/>
    </source>
</evidence>
<dbReference type="HOGENOM" id="CLU_900240_0_0_1"/>
<reference evidence="4" key="1">
    <citation type="journal article" date="2012" name="PLoS Genet.">
        <title>The genomes of the fungal plant pathogens Cladosporium fulvum and Dothistroma septosporum reveal adaptation to different hosts and lifestyles but also signatures of common ancestry.</title>
        <authorList>
            <person name="de Wit P.J.G.M."/>
            <person name="van der Burgt A."/>
            <person name="Oekmen B."/>
            <person name="Stergiopoulos I."/>
            <person name="Abd-Elsalam K.A."/>
            <person name="Aerts A.L."/>
            <person name="Bahkali A.H."/>
            <person name="Beenen H.G."/>
            <person name="Chettri P."/>
            <person name="Cox M.P."/>
            <person name="Datema E."/>
            <person name="de Vries R.P."/>
            <person name="Dhillon B."/>
            <person name="Ganley A.R."/>
            <person name="Griffiths S.A."/>
            <person name="Guo Y."/>
            <person name="Hamelin R.C."/>
            <person name="Henrissat B."/>
            <person name="Kabir M.S."/>
            <person name="Jashni M.K."/>
            <person name="Kema G."/>
            <person name="Klaubauf S."/>
            <person name="Lapidus A."/>
            <person name="Levasseur A."/>
            <person name="Lindquist E."/>
            <person name="Mehrabi R."/>
            <person name="Ohm R.A."/>
            <person name="Owen T.J."/>
            <person name="Salamov A."/>
            <person name="Schwelm A."/>
            <person name="Schijlen E."/>
            <person name="Sun H."/>
            <person name="van den Burg H.A."/>
            <person name="van Ham R.C.H.J."/>
            <person name="Zhang S."/>
            <person name="Goodwin S.B."/>
            <person name="Grigoriev I.V."/>
            <person name="Collemare J."/>
            <person name="Bradshaw R.E."/>
        </authorList>
    </citation>
    <scope>NUCLEOTIDE SEQUENCE [LARGE SCALE GENOMIC DNA]</scope>
    <source>
        <strain evidence="4">NZE10 / CBS 128990</strain>
    </source>
</reference>
<gene>
    <name evidence="3" type="ORF">DOTSEDRAFT_24621</name>
</gene>
<dbReference type="EMBL" id="KB446539">
    <property type="protein sequence ID" value="EME44609.1"/>
    <property type="molecule type" value="Genomic_DNA"/>
</dbReference>
<feature type="compositionally biased region" description="Low complexity" evidence="2">
    <location>
        <begin position="13"/>
        <end position="24"/>
    </location>
</feature>
<accession>N1PQC3</accession>